<dbReference type="InterPro" id="IPR051055">
    <property type="entry name" value="PIF1_helicase"/>
</dbReference>
<dbReference type="Proteomes" id="UP000663855">
    <property type="component" value="Unassembled WGS sequence"/>
</dbReference>
<accession>A0A814Y9B2</accession>
<dbReference type="EMBL" id="CAJNOV010005801">
    <property type="protein sequence ID" value="CAF1225973.1"/>
    <property type="molecule type" value="Genomic_DNA"/>
</dbReference>
<evidence type="ECO:0008006" key="3">
    <source>
        <dbReference type="Google" id="ProtNLM"/>
    </source>
</evidence>
<comment type="caution">
    <text evidence="1">The sequence shown here is derived from an EMBL/GenBank/DDBJ whole genome shotgun (WGS) entry which is preliminary data.</text>
</comment>
<dbReference type="AlphaFoldDB" id="A0A814Y9B2"/>
<dbReference type="PANTHER" id="PTHR47642:SF5">
    <property type="entry name" value="ATP-DEPENDENT DNA HELICASE"/>
    <property type="match status" value="1"/>
</dbReference>
<gene>
    <name evidence="1" type="ORF">CJN711_LOCUS13248</name>
</gene>
<dbReference type="PANTHER" id="PTHR47642">
    <property type="entry name" value="ATP-DEPENDENT DNA HELICASE"/>
    <property type="match status" value="1"/>
</dbReference>
<evidence type="ECO:0000313" key="1">
    <source>
        <dbReference type="EMBL" id="CAF1225973.1"/>
    </source>
</evidence>
<reference evidence="1" key="1">
    <citation type="submission" date="2021-02" db="EMBL/GenBank/DDBJ databases">
        <authorList>
            <person name="Nowell W R."/>
        </authorList>
    </citation>
    <scope>NUCLEOTIDE SEQUENCE</scope>
</reference>
<name>A0A814Y9B2_9BILA</name>
<organism evidence="1 2">
    <name type="scientific">Rotaria magnacalcarata</name>
    <dbReference type="NCBI Taxonomy" id="392030"/>
    <lineage>
        <taxon>Eukaryota</taxon>
        <taxon>Metazoa</taxon>
        <taxon>Spiralia</taxon>
        <taxon>Gnathifera</taxon>
        <taxon>Rotifera</taxon>
        <taxon>Eurotatoria</taxon>
        <taxon>Bdelloidea</taxon>
        <taxon>Philodinida</taxon>
        <taxon>Philodinidae</taxon>
        <taxon>Rotaria</taxon>
    </lineage>
</organism>
<protein>
    <recommendedName>
        <fullName evidence="3">DNA helicase</fullName>
    </recommendedName>
</protein>
<evidence type="ECO:0000313" key="2">
    <source>
        <dbReference type="Proteomes" id="UP000663855"/>
    </source>
</evidence>
<sequence length="230" mass="26240">MDASFGGVNVIVFGDYLQYSPVLDKPLYHSYALVQQYNERHMEMQCEQKIISQINCVAELNQQMRTEDARYLELLTRLRNGKSTIEDYQLLCTRVIGAPNLKISLQQEPSNEDLLTEIVSKAAKVVKRATKIVIKRKALPLIPAYSITTHKSHGQTLRKIFVDLVTPPGPVELASVYFPLSHVKRQDDLLIVRPFNFSSLQVKPTAAQMEELNRLNKIIINTRKQFPTTT</sequence>
<proteinExistence type="predicted"/>
<dbReference type="InterPro" id="IPR027417">
    <property type="entry name" value="P-loop_NTPase"/>
</dbReference>
<dbReference type="SUPFAM" id="SSF52540">
    <property type="entry name" value="P-loop containing nucleoside triphosphate hydrolases"/>
    <property type="match status" value="1"/>
</dbReference>